<keyword evidence="3" id="KW-1185">Reference proteome</keyword>
<dbReference type="Proteomes" id="UP000830781">
    <property type="component" value="Plasmid pDSM110277_e"/>
</dbReference>
<feature type="transmembrane region" description="Helical" evidence="1">
    <location>
        <begin position="116"/>
        <end position="134"/>
    </location>
</feature>
<evidence type="ECO:0000256" key="1">
    <source>
        <dbReference type="SAM" id="Phobius"/>
    </source>
</evidence>
<feature type="transmembrane region" description="Helical" evidence="1">
    <location>
        <begin position="82"/>
        <end position="104"/>
    </location>
</feature>
<gene>
    <name evidence="2" type="ORF">DSM110277_03746</name>
</gene>
<feature type="transmembrane region" description="Helical" evidence="1">
    <location>
        <begin position="146"/>
        <end position="164"/>
    </location>
</feature>
<geneLocation type="plasmid" evidence="2 3">
    <name>pDSM110277_e</name>
</geneLocation>
<feature type="transmembrane region" description="Helical" evidence="1">
    <location>
        <begin position="236"/>
        <end position="258"/>
    </location>
</feature>
<evidence type="ECO:0008006" key="4">
    <source>
        <dbReference type="Google" id="ProtNLM"/>
    </source>
</evidence>
<keyword evidence="1" id="KW-0472">Membrane</keyword>
<protein>
    <recommendedName>
        <fullName evidence="4">EpsG family protein</fullName>
    </recommendedName>
</protein>
<organism evidence="2 3">
    <name type="scientific">Sulfitobacter pontiacus</name>
    <dbReference type="NCBI Taxonomy" id="60137"/>
    <lineage>
        <taxon>Bacteria</taxon>
        <taxon>Pseudomonadati</taxon>
        <taxon>Pseudomonadota</taxon>
        <taxon>Alphaproteobacteria</taxon>
        <taxon>Rhodobacterales</taxon>
        <taxon>Roseobacteraceae</taxon>
        <taxon>Sulfitobacter</taxon>
    </lineage>
</organism>
<keyword evidence="1" id="KW-1133">Transmembrane helix</keyword>
<name>A0AAX3AGU1_9RHOB</name>
<evidence type="ECO:0000313" key="2">
    <source>
        <dbReference type="EMBL" id="UOA25292.1"/>
    </source>
</evidence>
<proteinExistence type="predicted"/>
<accession>A0AAX3AGU1</accession>
<dbReference type="EMBL" id="CP084964">
    <property type="protein sequence ID" value="UOA25292.1"/>
    <property type="molecule type" value="Genomic_DNA"/>
</dbReference>
<sequence>MSYVFIKIELFLGLDAEYFVPLYAVVTGGLMYLAMSKWTRHRTVLLSIYIIFFSYHLNFNAIRGALAISCLFLLTQSSGARSFFWIIISGLSHIGSIIMILPAVFLKRFCIGRERLFFITMACFSAAISSLLLSTSRGTGYSENQATIFGIIPVIFLFLSLLILMSKRFFRRIAGVSDVLHTQLFYVGSYSAISAGMVFESVTIGSRFLEIACVIAWYTVGTALNTDGARAILKPLLQFFICVSVVIIFRDIASGSWVHMSRLWGFNR</sequence>
<feature type="transmembrane region" description="Helical" evidence="1">
    <location>
        <begin position="47"/>
        <end position="76"/>
    </location>
</feature>
<keyword evidence="1" id="KW-0812">Transmembrane</keyword>
<dbReference type="AlphaFoldDB" id="A0AAX3AGU1"/>
<reference evidence="3" key="1">
    <citation type="journal article" date="2022" name="Microorganisms">
        <title>Beyond the ABCs#Discovery of Three New Plasmid Types in Rhodobacterales (RepQ, RepY, RepW).</title>
        <authorList>
            <person name="Freese H.M."/>
            <person name="Ringel V."/>
            <person name="Overmann J."/>
            <person name="Petersen J."/>
        </authorList>
    </citation>
    <scope>NUCLEOTIDE SEQUENCE [LARGE SCALE GENOMIC DNA]</scope>
    <source>
        <strain evidence="3">DSM 110277</strain>
        <plasmid evidence="3">pDSM110277_e</plasmid>
    </source>
</reference>
<feature type="transmembrane region" description="Helical" evidence="1">
    <location>
        <begin position="208"/>
        <end position="224"/>
    </location>
</feature>
<keyword evidence="2" id="KW-0614">Plasmid</keyword>
<feature type="transmembrane region" description="Helical" evidence="1">
    <location>
        <begin position="18"/>
        <end position="35"/>
    </location>
</feature>
<evidence type="ECO:0000313" key="3">
    <source>
        <dbReference type="Proteomes" id="UP000830781"/>
    </source>
</evidence>